<gene>
    <name evidence="8" type="ORF">SS50377_17932</name>
    <name evidence="9" type="ORF">SS50377_28060</name>
</gene>
<keyword evidence="10" id="KW-1185">Reference proteome</keyword>
<keyword evidence="2 6" id="KW-0396">Initiation factor</keyword>
<evidence type="ECO:0000313" key="10">
    <source>
        <dbReference type="Proteomes" id="UP000018208"/>
    </source>
</evidence>
<dbReference type="EMBL" id="AUWU02000008">
    <property type="protein sequence ID" value="KAH0570085.1"/>
    <property type="molecule type" value="Genomic_DNA"/>
</dbReference>
<protein>
    <submittedName>
        <fullName evidence="8">Eukaryotic translation initiation factor 4E</fullName>
    </submittedName>
</protein>
<keyword evidence="3" id="KW-0810">Translation regulation</keyword>
<dbReference type="VEuPathDB" id="GiardiaDB:SS50377_28060"/>
<name>V6LDQ1_9EUKA</name>
<keyword evidence="4 6" id="KW-0694">RNA-binding</keyword>
<dbReference type="InterPro" id="IPR023398">
    <property type="entry name" value="TIF_eIF4e-like"/>
</dbReference>
<evidence type="ECO:0000256" key="1">
    <source>
        <dbReference type="ARBA" id="ARBA00009860"/>
    </source>
</evidence>
<feature type="region of interest" description="Disordered" evidence="7">
    <location>
        <begin position="218"/>
        <end position="242"/>
    </location>
</feature>
<evidence type="ECO:0000256" key="7">
    <source>
        <dbReference type="SAM" id="MobiDB-lite"/>
    </source>
</evidence>
<keyword evidence="5 6" id="KW-0648">Protein biosynthesis</keyword>
<sequence>MQSEVLEESYQIKFMVKLRKQTSKETTYRKNDFKDSFVEVSQPSNNIEQLVTQLKQIPTVNERQRGILTIFRKGIEPLWEDPKNQLGSIIRFSMFQSNKIDPTLLTAARKYVPVVEDQQSIFLLLFTIVVTGQWKEHLKQDKINGIYFKTDMNTSTFEIWCSGDKTAENLRQSLIKLLDSIGIQSTHNINDVQTVVTLADTVQITNIKGGITRGKSLYNSESRGESSKSSMMYGEKQTIMRK</sequence>
<evidence type="ECO:0000256" key="6">
    <source>
        <dbReference type="RuleBase" id="RU004374"/>
    </source>
</evidence>
<evidence type="ECO:0000256" key="3">
    <source>
        <dbReference type="ARBA" id="ARBA00022845"/>
    </source>
</evidence>
<dbReference type="GO" id="GO:0000340">
    <property type="term" value="F:RNA 7-methylguanosine cap binding"/>
    <property type="evidence" value="ECO:0007669"/>
    <property type="project" value="TreeGrafter"/>
</dbReference>
<accession>V6LDQ1</accession>
<dbReference type="PANTHER" id="PTHR11960">
    <property type="entry name" value="EUKARYOTIC TRANSLATION INITIATION FACTOR 4E RELATED"/>
    <property type="match status" value="1"/>
</dbReference>
<evidence type="ECO:0000256" key="5">
    <source>
        <dbReference type="ARBA" id="ARBA00022917"/>
    </source>
</evidence>
<dbReference type="PANTHER" id="PTHR11960:SF8">
    <property type="entry name" value="EUKARYOTIC TRANSLATION INITIATION FACTOR 4E1-RELATED"/>
    <property type="match status" value="1"/>
</dbReference>
<dbReference type="InterPro" id="IPR001040">
    <property type="entry name" value="TIF_eIF_4E"/>
</dbReference>
<evidence type="ECO:0000256" key="4">
    <source>
        <dbReference type="ARBA" id="ARBA00022884"/>
    </source>
</evidence>
<dbReference type="EMBL" id="KI546159">
    <property type="protein sequence ID" value="EST42612.1"/>
    <property type="molecule type" value="Genomic_DNA"/>
</dbReference>
<dbReference type="GO" id="GO:0016281">
    <property type="term" value="C:eukaryotic translation initiation factor 4F complex"/>
    <property type="evidence" value="ECO:0007669"/>
    <property type="project" value="TreeGrafter"/>
</dbReference>
<dbReference type="SUPFAM" id="SSF55418">
    <property type="entry name" value="eIF4e-like"/>
    <property type="match status" value="1"/>
</dbReference>
<dbReference type="AlphaFoldDB" id="V6LDQ1"/>
<dbReference type="GO" id="GO:0006417">
    <property type="term" value="P:regulation of translation"/>
    <property type="evidence" value="ECO:0007669"/>
    <property type="project" value="UniProtKB-KW"/>
</dbReference>
<organism evidence="8">
    <name type="scientific">Spironucleus salmonicida</name>
    <dbReference type="NCBI Taxonomy" id="348837"/>
    <lineage>
        <taxon>Eukaryota</taxon>
        <taxon>Metamonada</taxon>
        <taxon>Diplomonadida</taxon>
        <taxon>Hexamitidae</taxon>
        <taxon>Hexamitinae</taxon>
        <taxon>Spironucleus</taxon>
    </lineage>
</organism>
<reference evidence="8 9" key="1">
    <citation type="journal article" date="2014" name="PLoS Genet.">
        <title>The Genome of Spironucleus salmonicida Highlights a Fish Pathogen Adapted to Fluctuating Environments.</title>
        <authorList>
            <person name="Xu F."/>
            <person name="Jerlstrom-Hultqvist J."/>
            <person name="Einarsson E."/>
            <person name="Astvaldsson A."/>
            <person name="Svard S.G."/>
            <person name="Andersson J.O."/>
        </authorList>
    </citation>
    <scope>NUCLEOTIDE SEQUENCE</scope>
    <source>
        <strain evidence="9">ATCC 50377</strain>
    </source>
</reference>
<dbReference type="Gene3D" id="3.30.760.10">
    <property type="entry name" value="RNA Cap, Translation Initiation Factor Eif4e"/>
    <property type="match status" value="1"/>
</dbReference>
<evidence type="ECO:0000313" key="8">
    <source>
        <dbReference type="EMBL" id="EST42612.1"/>
    </source>
</evidence>
<dbReference type="Pfam" id="PF01652">
    <property type="entry name" value="IF4E"/>
    <property type="match status" value="1"/>
</dbReference>
<dbReference type="OrthoDB" id="10254278at2759"/>
<dbReference type="GO" id="GO:0003743">
    <property type="term" value="F:translation initiation factor activity"/>
    <property type="evidence" value="ECO:0007669"/>
    <property type="project" value="UniProtKB-KW"/>
</dbReference>
<reference evidence="9" key="2">
    <citation type="submission" date="2020-12" db="EMBL/GenBank/DDBJ databases">
        <title>New Spironucleus salmonicida genome in near-complete chromosomes.</title>
        <authorList>
            <person name="Xu F."/>
            <person name="Kurt Z."/>
            <person name="Jimenez-Gonzalez A."/>
            <person name="Astvaldsson A."/>
            <person name="Andersson J.O."/>
            <person name="Svard S.G."/>
        </authorList>
    </citation>
    <scope>NUCLEOTIDE SEQUENCE</scope>
    <source>
        <strain evidence="9">ATCC 50377</strain>
    </source>
</reference>
<evidence type="ECO:0000313" key="9">
    <source>
        <dbReference type="EMBL" id="KAH0570085.1"/>
    </source>
</evidence>
<dbReference type="Proteomes" id="UP000018208">
    <property type="component" value="Unassembled WGS sequence"/>
</dbReference>
<evidence type="ECO:0000256" key="2">
    <source>
        <dbReference type="ARBA" id="ARBA00022540"/>
    </source>
</evidence>
<proteinExistence type="inferred from homology"/>
<comment type="similarity">
    <text evidence="1 6">Belongs to the eukaryotic initiation factor 4E family.</text>
</comment>